<feature type="non-terminal residue" evidence="1">
    <location>
        <position position="1"/>
    </location>
</feature>
<comment type="caution">
    <text evidence="1">The sequence shown here is derived from an EMBL/GenBank/DDBJ whole genome shotgun (WGS) entry which is preliminary data.</text>
</comment>
<reference evidence="1" key="1">
    <citation type="submission" date="2021-10" db="EMBL/GenBank/DDBJ databases">
        <title>Melipona bicolor Genome sequencing and assembly.</title>
        <authorList>
            <person name="Araujo N.S."/>
            <person name="Arias M.C."/>
        </authorList>
    </citation>
    <scope>NUCLEOTIDE SEQUENCE</scope>
    <source>
        <strain evidence="1">USP_2M_L1-L4_2017</strain>
        <tissue evidence="1">Whole body</tissue>
    </source>
</reference>
<evidence type="ECO:0000313" key="1">
    <source>
        <dbReference type="EMBL" id="KAK1121429.1"/>
    </source>
</evidence>
<dbReference type="Proteomes" id="UP001177670">
    <property type="component" value="Unassembled WGS sequence"/>
</dbReference>
<keyword evidence="2" id="KW-1185">Reference proteome</keyword>
<protein>
    <submittedName>
        <fullName evidence="1">Uncharacterized protein</fullName>
    </submittedName>
</protein>
<sequence length="81" mass="9185">MELVEILPACCADTAAATTRRYNEPVSHGYGKIYRGQEAFTQDEVLKCVVFHQVDSPNLMLMVAHCLKSSTKERTNLRIKR</sequence>
<organism evidence="1 2">
    <name type="scientific">Melipona bicolor</name>
    <dbReference type="NCBI Taxonomy" id="60889"/>
    <lineage>
        <taxon>Eukaryota</taxon>
        <taxon>Metazoa</taxon>
        <taxon>Ecdysozoa</taxon>
        <taxon>Arthropoda</taxon>
        <taxon>Hexapoda</taxon>
        <taxon>Insecta</taxon>
        <taxon>Pterygota</taxon>
        <taxon>Neoptera</taxon>
        <taxon>Endopterygota</taxon>
        <taxon>Hymenoptera</taxon>
        <taxon>Apocrita</taxon>
        <taxon>Aculeata</taxon>
        <taxon>Apoidea</taxon>
        <taxon>Anthophila</taxon>
        <taxon>Apidae</taxon>
        <taxon>Melipona</taxon>
    </lineage>
</organism>
<name>A0AA40FM86_9HYME</name>
<accession>A0AA40FM86</accession>
<dbReference type="EMBL" id="JAHYIQ010000026">
    <property type="protein sequence ID" value="KAK1121429.1"/>
    <property type="molecule type" value="Genomic_DNA"/>
</dbReference>
<proteinExistence type="predicted"/>
<dbReference type="AlphaFoldDB" id="A0AA40FM86"/>
<evidence type="ECO:0000313" key="2">
    <source>
        <dbReference type="Proteomes" id="UP001177670"/>
    </source>
</evidence>
<gene>
    <name evidence="1" type="ORF">K0M31_010231</name>
</gene>